<comment type="caution">
    <text evidence="7">The sequence shown here is derived from an EMBL/GenBank/DDBJ whole genome shotgun (WGS) entry which is preliminary data.</text>
</comment>
<dbReference type="Gene3D" id="3.40.50.1220">
    <property type="entry name" value="TPP-binding domain"/>
    <property type="match status" value="1"/>
</dbReference>
<dbReference type="SUPFAM" id="SSF52402">
    <property type="entry name" value="Adenine nucleotide alpha hydrolases-like"/>
    <property type="match status" value="2"/>
</dbReference>
<evidence type="ECO:0000256" key="1">
    <source>
        <dbReference type="ARBA" id="ARBA00001974"/>
    </source>
</evidence>
<dbReference type="SMART" id="SM00893">
    <property type="entry name" value="ETF"/>
    <property type="match status" value="2"/>
</dbReference>
<evidence type="ECO:0000256" key="4">
    <source>
        <dbReference type="ARBA" id="ARBA00025649"/>
    </source>
</evidence>
<dbReference type="SUPFAM" id="SSF52467">
    <property type="entry name" value="DHS-like NAD/FAD-binding domain"/>
    <property type="match status" value="1"/>
</dbReference>
<sequence>MSATPTRPLSVAVLVKQVPRPDELRLGPDNRLLRDGAGHEMNPYCRRAVSAGVAAAQASGGSCTVITLGPPTAEDCLREAVAWGADRGVLITDPAFAGSDTLATARALAAALDRLGPFDLVLCGRNSVDADTAQMPAQLAELLDWPMVGGVRELSFEADAVRVGCEHDDGRLEARVALPAVLTCAERLTDPAKVGPEGRAAVAADRISRLTAADLGPGPWGEQASPTTVGEVRLVEADRWGLRYDGDEDGVRQAVARLAGHDAFTPAAAGPGEGRRAAGGGPSPSGPVAVLAEPGRPAATRDLLGEAARLAGGRGRVFVLSTEPLDTAEAGAWGADVVVPIVGAEAEEDVATALTSWCLEQAPWAVLSPSTMWGREVTARAAARLGAGLAGDAIELDADEHGLVCWKPAFSGALVAAVRFRSAVQLATVRSGVLRTAPLGEAVAESVPELRVSPRGRVEIAGRTRDDDVDALAGASVVVAVGAGVAPEDYPLLRPLIDLLGAELAATRKVTDRGWQPRARQIGITGRSVAPRLFVAIGTSGRFNHLAGARGADIILAVNSDPAAPVFENADVGLVADWREAVPRLVDAVAALRAEVPAPVG</sequence>
<evidence type="ECO:0000256" key="2">
    <source>
        <dbReference type="ARBA" id="ARBA00005817"/>
    </source>
</evidence>
<feature type="region of interest" description="Disordered" evidence="5">
    <location>
        <begin position="264"/>
        <end position="288"/>
    </location>
</feature>
<dbReference type="PANTHER" id="PTHR43153:SF1">
    <property type="entry name" value="ELECTRON TRANSFER FLAVOPROTEIN SUBUNIT ALPHA, MITOCHONDRIAL"/>
    <property type="match status" value="1"/>
</dbReference>
<protein>
    <recommendedName>
        <fullName evidence="6">Electron transfer flavoprotein alpha/beta-subunit N-terminal domain-containing protein</fullName>
    </recommendedName>
</protein>
<reference evidence="8" key="1">
    <citation type="journal article" date="2019" name="Int. J. Syst. Evol. Microbiol.">
        <title>The Global Catalogue of Microorganisms (GCM) 10K type strain sequencing project: providing services to taxonomists for standard genome sequencing and annotation.</title>
        <authorList>
            <consortium name="The Broad Institute Genomics Platform"/>
            <consortium name="The Broad Institute Genome Sequencing Center for Infectious Disease"/>
            <person name="Wu L."/>
            <person name="Ma J."/>
        </authorList>
    </citation>
    <scope>NUCLEOTIDE SEQUENCE [LARGE SCALE GENOMIC DNA]</scope>
    <source>
        <strain evidence="8">JCM 14560</strain>
    </source>
</reference>
<dbReference type="PANTHER" id="PTHR43153">
    <property type="entry name" value="ELECTRON TRANSFER FLAVOPROTEIN ALPHA"/>
    <property type="match status" value="1"/>
</dbReference>
<proteinExistence type="inferred from homology"/>
<organism evidence="7 8">
    <name type="scientific">Kitasatospora kazusensis</name>
    <dbReference type="NCBI Taxonomy" id="407974"/>
    <lineage>
        <taxon>Bacteria</taxon>
        <taxon>Bacillati</taxon>
        <taxon>Actinomycetota</taxon>
        <taxon>Actinomycetes</taxon>
        <taxon>Kitasatosporales</taxon>
        <taxon>Streptomycetaceae</taxon>
        <taxon>Kitasatospora</taxon>
    </lineage>
</organism>
<comment type="subunit">
    <text evidence="3">Heterodimer of an alpha and a beta subunit.</text>
</comment>
<dbReference type="InterPro" id="IPR014729">
    <property type="entry name" value="Rossmann-like_a/b/a_fold"/>
</dbReference>
<dbReference type="Proteomes" id="UP001422759">
    <property type="component" value="Unassembled WGS sequence"/>
</dbReference>
<gene>
    <name evidence="7" type="ORF">GCM10009760_18350</name>
</gene>
<evidence type="ECO:0000256" key="3">
    <source>
        <dbReference type="ARBA" id="ARBA00011355"/>
    </source>
</evidence>
<dbReference type="InterPro" id="IPR014730">
    <property type="entry name" value="ETF_a/b_N"/>
</dbReference>
<evidence type="ECO:0000259" key="6">
    <source>
        <dbReference type="SMART" id="SM00893"/>
    </source>
</evidence>
<name>A0ABP5KUJ0_9ACTN</name>
<keyword evidence="8" id="KW-1185">Reference proteome</keyword>
<dbReference type="Pfam" id="PF00766">
    <property type="entry name" value="ETF_alpha"/>
    <property type="match status" value="1"/>
</dbReference>
<dbReference type="InterPro" id="IPR001308">
    <property type="entry name" value="ETF_a/FixB"/>
</dbReference>
<feature type="domain" description="Electron transfer flavoprotein alpha/beta-subunit N-terminal" evidence="6">
    <location>
        <begin position="288"/>
        <end position="472"/>
    </location>
</feature>
<dbReference type="RefSeq" id="WP_344462693.1">
    <property type="nucleotide sequence ID" value="NZ_BAAANT010000007.1"/>
</dbReference>
<dbReference type="InterPro" id="IPR029035">
    <property type="entry name" value="DHS-like_NAD/FAD-binding_dom"/>
</dbReference>
<dbReference type="InterPro" id="IPR014731">
    <property type="entry name" value="ETF_asu_C"/>
</dbReference>
<accession>A0ABP5KUJ0</accession>
<dbReference type="EMBL" id="BAAANT010000007">
    <property type="protein sequence ID" value="GAA2137645.1"/>
    <property type="molecule type" value="Genomic_DNA"/>
</dbReference>
<dbReference type="Pfam" id="PF01012">
    <property type="entry name" value="ETF"/>
    <property type="match status" value="2"/>
</dbReference>
<dbReference type="Gene3D" id="3.40.50.620">
    <property type="entry name" value="HUPs"/>
    <property type="match status" value="2"/>
</dbReference>
<evidence type="ECO:0000256" key="5">
    <source>
        <dbReference type="SAM" id="MobiDB-lite"/>
    </source>
</evidence>
<feature type="domain" description="Electron transfer flavoprotein alpha/beta-subunit N-terminal" evidence="6">
    <location>
        <begin position="29"/>
        <end position="219"/>
    </location>
</feature>
<evidence type="ECO:0000313" key="7">
    <source>
        <dbReference type="EMBL" id="GAA2137645.1"/>
    </source>
</evidence>
<comment type="cofactor">
    <cofactor evidence="1">
        <name>FAD</name>
        <dbReference type="ChEBI" id="CHEBI:57692"/>
    </cofactor>
</comment>
<comment type="similarity">
    <text evidence="2">Belongs to the ETF alpha-subunit/FixB family.</text>
</comment>
<evidence type="ECO:0000313" key="8">
    <source>
        <dbReference type="Proteomes" id="UP001422759"/>
    </source>
</evidence>
<comment type="function">
    <text evidence="4">The electron transfer flavoprotein serves as a specific electron acceptor for other dehydrogenases. It transfers the electrons to the main respiratory chain via ETF-ubiquinone oxidoreductase (ETF dehydrogenase).</text>
</comment>